<reference evidence="1 2" key="1">
    <citation type="submission" date="2016-10" db="EMBL/GenBank/DDBJ databases">
        <authorList>
            <person name="de Groot N.N."/>
        </authorList>
    </citation>
    <scope>NUCLEOTIDE SEQUENCE [LARGE SCALE GENOMIC DNA]</scope>
    <source>
        <strain evidence="1 2">MON 2.2</strain>
    </source>
</reference>
<name>A0A1G6Y4B5_9ACTN</name>
<dbReference type="InterPro" id="IPR034660">
    <property type="entry name" value="DinB/YfiT-like"/>
</dbReference>
<dbReference type="EMBL" id="LT629688">
    <property type="protein sequence ID" value="SDD84557.1"/>
    <property type="molecule type" value="Genomic_DNA"/>
</dbReference>
<evidence type="ECO:0000313" key="1">
    <source>
        <dbReference type="EMBL" id="SDD84557.1"/>
    </source>
</evidence>
<dbReference type="InterPro" id="IPR007061">
    <property type="entry name" value="MST-like"/>
</dbReference>
<dbReference type="RefSeq" id="WP_090592661.1">
    <property type="nucleotide sequence ID" value="NZ_LT629688.1"/>
</dbReference>
<proteinExistence type="predicted"/>
<protein>
    <recommendedName>
        <fullName evidence="3">DinB superfamily protein</fullName>
    </recommendedName>
</protein>
<dbReference type="OrthoDB" id="4548523at2"/>
<gene>
    <name evidence="1" type="ORF">SAMN04489747_1880</name>
</gene>
<organism evidence="1 2">
    <name type="scientific">Auraticoccus monumenti</name>
    <dbReference type="NCBI Taxonomy" id="675864"/>
    <lineage>
        <taxon>Bacteria</taxon>
        <taxon>Bacillati</taxon>
        <taxon>Actinomycetota</taxon>
        <taxon>Actinomycetes</taxon>
        <taxon>Propionibacteriales</taxon>
        <taxon>Propionibacteriaceae</taxon>
        <taxon>Auraticoccus</taxon>
    </lineage>
</organism>
<dbReference type="AlphaFoldDB" id="A0A1G6Y4B5"/>
<dbReference type="Pfam" id="PF04978">
    <property type="entry name" value="MST"/>
    <property type="match status" value="1"/>
</dbReference>
<sequence length="171" mass="18976">MGEVVEGADPFTVGEAGERVQLEAFLDHYRAALEATLDGLSEEEARRSLVPSRTTLLGLVKHLVFVQGVWFTEAVTGTPRRELGLPATPDEYFVLTEQDTIDSVRAAFREACDVARRQVEGRSLDEVVTGHRFGPCTLRWIHLQCLRELAHHCGHADILREQILAARGSEG</sequence>
<evidence type="ECO:0008006" key="3">
    <source>
        <dbReference type="Google" id="ProtNLM"/>
    </source>
</evidence>
<keyword evidence="2" id="KW-1185">Reference proteome</keyword>
<dbReference type="STRING" id="675864.SAMN04489747_1880"/>
<evidence type="ECO:0000313" key="2">
    <source>
        <dbReference type="Proteomes" id="UP000198546"/>
    </source>
</evidence>
<dbReference type="Gene3D" id="1.20.120.450">
    <property type="entry name" value="dinb family like domain"/>
    <property type="match status" value="1"/>
</dbReference>
<dbReference type="SUPFAM" id="SSF109854">
    <property type="entry name" value="DinB/YfiT-like putative metalloenzymes"/>
    <property type="match status" value="1"/>
</dbReference>
<accession>A0A1G6Y4B5</accession>
<dbReference type="Proteomes" id="UP000198546">
    <property type="component" value="Chromosome i"/>
</dbReference>